<dbReference type="AlphaFoldDB" id="A0A8J2SCB4"/>
<dbReference type="EMBL" id="CAKKNE010000002">
    <property type="protein sequence ID" value="CAH0368863.1"/>
    <property type="molecule type" value="Genomic_DNA"/>
</dbReference>
<keyword evidence="2" id="KW-1185">Reference proteome</keyword>
<sequence length="98" mass="11084">MVYINAICHPGLAELPQVQASQRAYWGTAGRGSAHIEGRTSRDALDHLYWINDLDDNEERRGIFKINNTALLKTNVILQITCFPINLTLARKPLLYTC</sequence>
<name>A0A8J2SCB4_9STRA</name>
<protein>
    <submittedName>
        <fullName evidence="1">Uncharacterized protein</fullName>
    </submittedName>
</protein>
<organism evidence="1 2">
    <name type="scientific">Pelagomonas calceolata</name>
    <dbReference type="NCBI Taxonomy" id="35677"/>
    <lineage>
        <taxon>Eukaryota</taxon>
        <taxon>Sar</taxon>
        <taxon>Stramenopiles</taxon>
        <taxon>Ochrophyta</taxon>
        <taxon>Pelagophyceae</taxon>
        <taxon>Pelagomonadales</taxon>
        <taxon>Pelagomonadaceae</taxon>
        <taxon>Pelagomonas</taxon>
    </lineage>
</organism>
<accession>A0A8J2SCB4</accession>
<evidence type="ECO:0000313" key="1">
    <source>
        <dbReference type="EMBL" id="CAH0368863.1"/>
    </source>
</evidence>
<evidence type="ECO:0000313" key="2">
    <source>
        <dbReference type="Proteomes" id="UP000789595"/>
    </source>
</evidence>
<reference evidence="1" key="1">
    <citation type="submission" date="2021-11" db="EMBL/GenBank/DDBJ databases">
        <authorList>
            <consortium name="Genoscope - CEA"/>
            <person name="William W."/>
        </authorList>
    </citation>
    <scope>NUCLEOTIDE SEQUENCE</scope>
</reference>
<comment type="caution">
    <text evidence="1">The sequence shown here is derived from an EMBL/GenBank/DDBJ whole genome shotgun (WGS) entry which is preliminary data.</text>
</comment>
<gene>
    <name evidence="1" type="ORF">PECAL_2P19590</name>
</gene>
<proteinExistence type="predicted"/>
<dbReference type="Proteomes" id="UP000789595">
    <property type="component" value="Unassembled WGS sequence"/>
</dbReference>